<dbReference type="GO" id="GO:0000462">
    <property type="term" value="P:maturation of SSU-rRNA from tricistronic rRNA transcript (SSU-rRNA, 5.8S rRNA, LSU-rRNA)"/>
    <property type="evidence" value="ECO:0007669"/>
    <property type="project" value="TreeGrafter"/>
</dbReference>
<sequence length="541" mass="60338">MKGSSSIKRWNNRDEIPLDEVDQFHEQRDKILLEGEEFVPDSDADDDEVFALNGLEESSESDGDLIDSDEVDEEEEEEEEEAPATKSISKTKPPKNSVRMLSEISEEEPDEEEEEESWGKKKSAYYSSNAAQLESDDEEAHEMEEQEAKRLQAKLREVMHEEDFGFGEALQNTIDSSAADNFWKPVEKPTVAAVGSDKMSILRHLEKTSPETLALAQEWEDVARSIMKTEQKLPEMETADGIDKALGLIHLFHQTQLTYAALLGFYLHLRASKKYSARPDLLRQHPILKRLLTLKQSLSTLEDLNFGLSDSDDDDSDLDDDMSDTAIEEIDTWLATRKQGLDVGELEELLAGTEALSSGKTKLKLKIKAPLKPEQPPKKKQKVAKGKALPDVTFDVEEPTLIVSGTSSSSRGIFSADGYGEATALDSADVADKGVRRKALRFHTSKIESANARRQGARNALGGDDDVPYRDRKKQGEKQKRANLGAGGEDLDDAEPEAREQTRKREREEQSDGGSSTEDDDNGYYSLVKKQKKAKAAQKKG</sequence>
<feature type="compositionally biased region" description="Basic and acidic residues" evidence="1">
    <location>
        <begin position="467"/>
        <end position="480"/>
    </location>
</feature>
<feature type="compositionally biased region" description="Basic residues" evidence="1">
    <location>
        <begin position="529"/>
        <end position="541"/>
    </location>
</feature>
<feature type="compositionally biased region" description="Acidic residues" evidence="1">
    <location>
        <begin position="104"/>
        <end position="116"/>
    </location>
</feature>
<dbReference type="EMBL" id="SGPK01000060">
    <property type="protein sequence ID" value="THH09523.1"/>
    <property type="molecule type" value="Genomic_DNA"/>
</dbReference>
<dbReference type="PANTHER" id="PTHR13237">
    <property type="entry name" value="SOMETHING ABOUT SILENCING PROTEIN 10-RELATED"/>
    <property type="match status" value="1"/>
</dbReference>
<feature type="compositionally biased region" description="Basic and acidic residues" evidence="1">
    <location>
        <begin position="496"/>
        <end position="510"/>
    </location>
</feature>
<feature type="region of interest" description="Disordered" evidence="1">
    <location>
        <begin position="446"/>
        <end position="541"/>
    </location>
</feature>
<comment type="caution">
    <text evidence="2">The sequence shown here is derived from an EMBL/GenBank/DDBJ whole genome shotgun (WGS) entry which is preliminary data.</text>
</comment>
<name>A0A4V3XDF8_9AGAM</name>
<keyword evidence="3" id="KW-1185">Reference proteome</keyword>
<gene>
    <name evidence="2" type="ORF">EW145_g1944</name>
</gene>
<dbReference type="GO" id="GO:0032040">
    <property type="term" value="C:small-subunit processome"/>
    <property type="evidence" value="ECO:0007669"/>
    <property type="project" value="TreeGrafter"/>
</dbReference>
<dbReference type="Proteomes" id="UP000308199">
    <property type="component" value="Unassembled WGS sequence"/>
</dbReference>
<feature type="compositionally biased region" description="Acidic residues" evidence="1">
    <location>
        <begin position="134"/>
        <end position="145"/>
    </location>
</feature>
<accession>A0A4V3XDF8</accession>
<reference evidence="2 3" key="1">
    <citation type="submission" date="2019-02" db="EMBL/GenBank/DDBJ databases">
        <title>Genome sequencing of the rare red list fungi Phellinidium pouzarii.</title>
        <authorList>
            <person name="Buettner E."/>
            <person name="Kellner H."/>
        </authorList>
    </citation>
    <scope>NUCLEOTIDE SEQUENCE [LARGE SCALE GENOMIC DNA]</scope>
    <source>
        <strain evidence="2 3">DSM 108285</strain>
    </source>
</reference>
<organism evidence="2 3">
    <name type="scientific">Phellinidium pouzarii</name>
    <dbReference type="NCBI Taxonomy" id="167371"/>
    <lineage>
        <taxon>Eukaryota</taxon>
        <taxon>Fungi</taxon>
        <taxon>Dikarya</taxon>
        <taxon>Basidiomycota</taxon>
        <taxon>Agaricomycotina</taxon>
        <taxon>Agaricomycetes</taxon>
        <taxon>Hymenochaetales</taxon>
        <taxon>Hymenochaetaceae</taxon>
        <taxon>Phellinidium</taxon>
    </lineage>
</organism>
<evidence type="ECO:0000313" key="2">
    <source>
        <dbReference type="EMBL" id="THH09523.1"/>
    </source>
</evidence>
<protein>
    <recommendedName>
        <fullName evidence="4">Sas10 C-terminal domain-containing protein</fullName>
    </recommendedName>
</protein>
<evidence type="ECO:0008006" key="4">
    <source>
        <dbReference type="Google" id="ProtNLM"/>
    </source>
</evidence>
<dbReference type="AlphaFoldDB" id="A0A4V3XDF8"/>
<dbReference type="OrthoDB" id="1924577at2759"/>
<proteinExistence type="predicted"/>
<evidence type="ECO:0000256" key="1">
    <source>
        <dbReference type="SAM" id="MobiDB-lite"/>
    </source>
</evidence>
<feature type="region of interest" description="Disordered" evidence="1">
    <location>
        <begin position="36"/>
        <end position="147"/>
    </location>
</feature>
<evidence type="ECO:0000313" key="3">
    <source>
        <dbReference type="Proteomes" id="UP000308199"/>
    </source>
</evidence>
<feature type="compositionally biased region" description="Acidic residues" evidence="1">
    <location>
        <begin position="36"/>
        <end position="49"/>
    </location>
</feature>
<feature type="compositionally biased region" description="Acidic residues" evidence="1">
    <location>
        <begin position="57"/>
        <end position="82"/>
    </location>
</feature>
<dbReference type="PANTHER" id="PTHR13237:SF8">
    <property type="entry name" value="SOMETHING ABOUT SILENCING PROTEIN 10"/>
    <property type="match status" value="1"/>
</dbReference>